<evidence type="ECO:0000256" key="3">
    <source>
        <dbReference type="ARBA" id="ARBA00022989"/>
    </source>
</evidence>
<feature type="transmembrane region" description="Helical" evidence="7">
    <location>
        <begin position="66"/>
        <end position="85"/>
    </location>
</feature>
<feature type="transmembrane region" description="Helical" evidence="7">
    <location>
        <begin position="163"/>
        <end position="188"/>
    </location>
</feature>
<accession>A0ABR3D324</accession>
<reference evidence="9 10" key="1">
    <citation type="submission" date="2023-09" db="EMBL/GenBank/DDBJ databases">
        <title>Multi-omics analysis of a traditional fermented food reveals byproduct-associated fungal strains for waste-to-food upcycling.</title>
        <authorList>
            <consortium name="Lawrence Berkeley National Laboratory"/>
            <person name="Rekdal V.M."/>
            <person name="Villalobos-Escobedo J.M."/>
            <person name="Rodriguez-Valeron N."/>
            <person name="Garcia M.O."/>
            <person name="Vasquez D.P."/>
            <person name="Damayanti I."/>
            <person name="Sorensen P.M."/>
            <person name="Baidoo E.E."/>
            <person name="De Carvalho A.C."/>
            <person name="Riley R."/>
            <person name="Lipzen A."/>
            <person name="He G."/>
            <person name="Yan M."/>
            <person name="Haridas S."/>
            <person name="Daum C."/>
            <person name="Yoshinaga Y."/>
            <person name="Ng V."/>
            <person name="Grigoriev I.V."/>
            <person name="Munk R."/>
            <person name="Nuraida L."/>
            <person name="Wijaya C.H."/>
            <person name="Morales P.-C."/>
            <person name="Keasling J.D."/>
        </authorList>
    </citation>
    <scope>NUCLEOTIDE SEQUENCE [LARGE SCALE GENOMIC DNA]</scope>
    <source>
        <strain evidence="9 10">FGSC 2613</strain>
    </source>
</reference>
<keyword evidence="10" id="KW-1185">Reference proteome</keyword>
<feature type="transmembrane region" description="Helical" evidence="7">
    <location>
        <begin position="208"/>
        <end position="235"/>
    </location>
</feature>
<dbReference type="Proteomes" id="UP001451303">
    <property type="component" value="Unassembled WGS sequence"/>
</dbReference>
<evidence type="ECO:0000256" key="5">
    <source>
        <dbReference type="ARBA" id="ARBA00038359"/>
    </source>
</evidence>
<feature type="transmembrane region" description="Helical" evidence="7">
    <location>
        <begin position="32"/>
        <end position="54"/>
    </location>
</feature>
<keyword evidence="4 7" id="KW-0472">Membrane</keyword>
<feature type="transmembrane region" description="Helical" evidence="7">
    <location>
        <begin position="284"/>
        <end position="304"/>
    </location>
</feature>
<feature type="region of interest" description="Disordered" evidence="6">
    <location>
        <begin position="484"/>
        <end position="519"/>
    </location>
</feature>
<evidence type="ECO:0000259" key="8">
    <source>
        <dbReference type="Pfam" id="PF20684"/>
    </source>
</evidence>
<evidence type="ECO:0000256" key="1">
    <source>
        <dbReference type="ARBA" id="ARBA00004141"/>
    </source>
</evidence>
<evidence type="ECO:0000313" key="10">
    <source>
        <dbReference type="Proteomes" id="UP001451303"/>
    </source>
</evidence>
<gene>
    <name evidence="9" type="ORF">QR685DRAFT_548111</name>
</gene>
<evidence type="ECO:0000256" key="7">
    <source>
        <dbReference type="SAM" id="Phobius"/>
    </source>
</evidence>
<feature type="transmembrane region" description="Helical" evidence="7">
    <location>
        <begin position="134"/>
        <end position="151"/>
    </location>
</feature>
<feature type="region of interest" description="Disordered" evidence="6">
    <location>
        <begin position="543"/>
        <end position="562"/>
    </location>
</feature>
<comment type="similarity">
    <text evidence="5">Belongs to the SAT4 family.</text>
</comment>
<evidence type="ECO:0000256" key="2">
    <source>
        <dbReference type="ARBA" id="ARBA00022692"/>
    </source>
</evidence>
<feature type="compositionally biased region" description="Polar residues" evidence="6">
    <location>
        <begin position="321"/>
        <end position="345"/>
    </location>
</feature>
<feature type="compositionally biased region" description="Polar residues" evidence="6">
    <location>
        <begin position="491"/>
        <end position="513"/>
    </location>
</feature>
<organism evidence="9 10">
    <name type="scientific">Neurospora intermedia</name>
    <dbReference type="NCBI Taxonomy" id="5142"/>
    <lineage>
        <taxon>Eukaryota</taxon>
        <taxon>Fungi</taxon>
        <taxon>Dikarya</taxon>
        <taxon>Ascomycota</taxon>
        <taxon>Pezizomycotina</taxon>
        <taxon>Sordariomycetes</taxon>
        <taxon>Sordariomycetidae</taxon>
        <taxon>Sordariales</taxon>
        <taxon>Sordariaceae</taxon>
        <taxon>Neurospora</taxon>
    </lineage>
</organism>
<feature type="transmembrane region" description="Helical" evidence="7">
    <location>
        <begin position="247"/>
        <end position="272"/>
    </location>
</feature>
<proteinExistence type="inferred from homology"/>
<feature type="compositionally biased region" description="Gly residues" evidence="6">
    <location>
        <begin position="551"/>
        <end position="562"/>
    </location>
</feature>
<dbReference type="PANTHER" id="PTHR33048">
    <property type="entry name" value="PTH11-LIKE INTEGRAL MEMBRANE PROTEIN (AFU_ORTHOLOGUE AFUA_5G11245)"/>
    <property type="match status" value="1"/>
</dbReference>
<dbReference type="Pfam" id="PF20684">
    <property type="entry name" value="Fung_rhodopsin"/>
    <property type="match status" value="1"/>
</dbReference>
<comment type="subcellular location">
    <subcellularLocation>
        <location evidence="1">Membrane</location>
        <topology evidence="1">Multi-pass membrane protein</topology>
    </subcellularLocation>
</comment>
<dbReference type="InterPro" id="IPR052337">
    <property type="entry name" value="SAT4-like"/>
</dbReference>
<protein>
    <recommendedName>
        <fullName evidence="8">Rhodopsin domain-containing protein</fullName>
    </recommendedName>
</protein>
<name>A0ABR3D324_NEUIN</name>
<dbReference type="PANTHER" id="PTHR33048:SF47">
    <property type="entry name" value="INTEGRAL MEMBRANE PROTEIN-RELATED"/>
    <property type="match status" value="1"/>
</dbReference>
<comment type="caution">
    <text evidence="9">The sequence shown here is derived from an EMBL/GenBank/DDBJ whole genome shotgun (WGS) entry which is preliminary data.</text>
</comment>
<keyword evidence="3 7" id="KW-1133">Transmembrane helix</keyword>
<dbReference type="InterPro" id="IPR049326">
    <property type="entry name" value="Rhodopsin_dom_fungi"/>
</dbReference>
<feature type="compositionally biased region" description="Polar residues" evidence="6">
    <location>
        <begin position="352"/>
        <end position="361"/>
    </location>
</feature>
<sequence>MAAGWTLQDMPAMMPPEGQIPNFVNPETMHPIVLGVAIGTMVLMVIALVVRIFTKAFLLREVKLEDYSAMLGTAGIILWEVIFIYQSKHGFSRHLWNVRFVDIPNLSYVSSSQPIPVGLCQLTDTLQWNYLAEISYASTMFLAKSSILLQFRRIFCPGSRRDSIWWCIHILLFLNAGHSLSAIFTYTFQCTPREKAWNPLMDGHCINIAAAIIFGGAMNLFLDLGMLITPIWAIFRLQLPMRRKVGVSAVFAVGILTCAIATVGVVVRIPLLSDPDLTWIITKVGIWTMIEYCGTIFVGCMPSFPRFFLFLRGKEPSITNNATRGSYTTRSRPKTAGSTKSNTTGKRPWTGHSHSVSTRTVNSHTYKDSNATTAVGVASPQSQSAKRLISPTQSITSSNTFVSPISPMSPVYGSPINNSYNCRRRDSEMEMGLHVGVGIAISTDLYEEPFSNSPRRPRRPSYGHSYGDLEMGYGGYGPGPGPAVTRPRQASHGTIKSNRSAQSQAQRYHSRWNSSVSAASDMSGSFGGRYGIGTYYEEANGEDDWSPLDGSTGGYSLPGGMI</sequence>
<keyword evidence="2 7" id="KW-0812">Transmembrane</keyword>
<feature type="region of interest" description="Disordered" evidence="6">
    <location>
        <begin position="448"/>
        <end position="467"/>
    </location>
</feature>
<evidence type="ECO:0000256" key="6">
    <source>
        <dbReference type="SAM" id="MobiDB-lite"/>
    </source>
</evidence>
<feature type="region of interest" description="Disordered" evidence="6">
    <location>
        <begin position="321"/>
        <end position="361"/>
    </location>
</feature>
<evidence type="ECO:0000256" key="4">
    <source>
        <dbReference type="ARBA" id="ARBA00023136"/>
    </source>
</evidence>
<dbReference type="EMBL" id="JAVLET010000014">
    <property type="protein sequence ID" value="KAL0466056.1"/>
    <property type="molecule type" value="Genomic_DNA"/>
</dbReference>
<feature type="domain" description="Rhodopsin" evidence="8">
    <location>
        <begin position="50"/>
        <end position="304"/>
    </location>
</feature>
<evidence type="ECO:0000313" key="9">
    <source>
        <dbReference type="EMBL" id="KAL0466056.1"/>
    </source>
</evidence>